<sequence length="23" mass="2954">MFRFPNLLWSPKQILLMHHFLFH</sequence>
<dbReference type="AlphaFoldDB" id="A0AAX2CEW6"/>
<protein>
    <submittedName>
        <fullName evidence="1">Uncharacterized protein</fullName>
    </submittedName>
</protein>
<reference evidence="1 2" key="1">
    <citation type="submission" date="2016-08" db="EMBL/GenBank/DDBJ databases">
        <authorList>
            <person name="Loux V."/>
            <person name="Rue O."/>
        </authorList>
    </citation>
    <scope>NUCLEOTIDE SEQUENCE [LARGE SCALE GENOMIC DNA]</scope>
    <source>
        <strain evidence="1 2">AFSSA_08CEB44bac</strain>
    </source>
</reference>
<gene>
    <name evidence="1" type="ORF">BCB44BAC_01226</name>
</gene>
<evidence type="ECO:0000313" key="2">
    <source>
        <dbReference type="Proteomes" id="UP000242164"/>
    </source>
</evidence>
<proteinExistence type="predicted"/>
<accession>A0AAX2CEW6</accession>
<organism evidence="1 2">
    <name type="scientific">Bacillus cytotoxicus</name>
    <dbReference type="NCBI Taxonomy" id="580165"/>
    <lineage>
        <taxon>Bacteria</taxon>
        <taxon>Bacillati</taxon>
        <taxon>Bacillota</taxon>
        <taxon>Bacilli</taxon>
        <taxon>Bacillales</taxon>
        <taxon>Bacillaceae</taxon>
        <taxon>Bacillus</taxon>
        <taxon>Bacillus cereus group</taxon>
    </lineage>
</organism>
<comment type="caution">
    <text evidence="1">The sequence shown here is derived from an EMBL/GenBank/DDBJ whole genome shotgun (WGS) entry which is preliminary data.</text>
</comment>
<name>A0AAX2CEW6_9BACI</name>
<dbReference type="Proteomes" id="UP000242164">
    <property type="component" value="Unassembled WGS sequence"/>
</dbReference>
<evidence type="ECO:0000313" key="1">
    <source>
        <dbReference type="EMBL" id="SCL87875.1"/>
    </source>
</evidence>
<dbReference type="EMBL" id="FMIK01000019">
    <property type="protein sequence ID" value="SCL87875.1"/>
    <property type="molecule type" value="Genomic_DNA"/>
</dbReference>